<dbReference type="Proteomes" id="UP000077266">
    <property type="component" value="Unassembled WGS sequence"/>
</dbReference>
<feature type="domain" description="GST C-terminal" evidence="2">
    <location>
        <begin position="98"/>
        <end position="223"/>
    </location>
</feature>
<dbReference type="SUPFAM" id="SSF47616">
    <property type="entry name" value="GST C-terminal domain-like"/>
    <property type="match status" value="1"/>
</dbReference>
<dbReference type="InterPro" id="IPR036282">
    <property type="entry name" value="Glutathione-S-Trfase_C_sf"/>
</dbReference>
<dbReference type="InterPro" id="IPR050213">
    <property type="entry name" value="GST_superfamily"/>
</dbReference>
<feature type="domain" description="GST N-terminal" evidence="1">
    <location>
        <begin position="4"/>
        <end position="91"/>
    </location>
</feature>
<dbReference type="PANTHER" id="PTHR11571">
    <property type="entry name" value="GLUTATHIONE S-TRANSFERASE"/>
    <property type="match status" value="1"/>
</dbReference>
<dbReference type="OrthoDB" id="3233083at2759"/>
<dbReference type="Pfam" id="PF14497">
    <property type="entry name" value="GST_C_3"/>
    <property type="match status" value="1"/>
</dbReference>
<keyword evidence="4" id="KW-1185">Reference proteome</keyword>
<organism evidence="3 4">
    <name type="scientific">Exidia glandulosa HHB12029</name>
    <dbReference type="NCBI Taxonomy" id="1314781"/>
    <lineage>
        <taxon>Eukaryota</taxon>
        <taxon>Fungi</taxon>
        <taxon>Dikarya</taxon>
        <taxon>Basidiomycota</taxon>
        <taxon>Agaricomycotina</taxon>
        <taxon>Agaricomycetes</taxon>
        <taxon>Auriculariales</taxon>
        <taxon>Exidiaceae</taxon>
        <taxon>Exidia</taxon>
    </lineage>
</organism>
<dbReference type="InterPro" id="IPR036249">
    <property type="entry name" value="Thioredoxin-like_sf"/>
</dbReference>
<dbReference type="SFLD" id="SFLDS00019">
    <property type="entry name" value="Glutathione_Transferase_(cytos"/>
    <property type="match status" value="1"/>
</dbReference>
<dbReference type="Gene3D" id="3.40.30.10">
    <property type="entry name" value="Glutaredoxin"/>
    <property type="match status" value="1"/>
</dbReference>
<dbReference type="SUPFAM" id="SSF52833">
    <property type="entry name" value="Thioredoxin-like"/>
    <property type="match status" value="1"/>
</dbReference>
<dbReference type="PROSITE" id="PS50404">
    <property type="entry name" value="GST_NTER"/>
    <property type="match status" value="1"/>
</dbReference>
<dbReference type="InterPro" id="IPR004045">
    <property type="entry name" value="Glutathione_S-Trfase_N"/>
</dbReference>
<evidence type="ECO:0008006" key="5">
    <source>
        <dbReference type="Google" id="ProtNLM"/>
    </source>
</evidence>
<evidence type="ECO:0000259" key="2">
    <source>
        <dbReference type="PROSITE" id="PS50405"/>
    </source>
</evidence>
<protein>
    <recommendedName>
        <fullName evidence="5">Glutathione S-transferase</fullName>
    </recommendedName>
</protein>
<reference evidence="3 4" key="1">
    <citation type="journal article" date="2016" name="Mol. Biol. Evol.">
        <title>Comparative Genomics of Early-Diverging Mushroom-Forming Fungi Provides Insights into the Origins of Lignocellulose Decay Capabilities.</title>
        <authorList>
            <person name="Nagy L.G."/>
            <person name="Riley R."/>
            <person name="Tritt A."/>
            <person name="Adam C."/>
            <person name="Daum C."/>
            <person name="Floudas D."/>
            <person name="Sun H."/>
            <person name="Yadav J.S."/>
            <person name="Pangilinan J."/>
            <person name="Larsson K.H."/>
            <person name="Matsuura K."/>
            <person name="Barry K."/>
            <person name="Labutti K."/>
            <person name="Kuo R."/>
            <person name="Ohm R.A."/>
            <person name="Bhattacharya S.S."/>
            <person name="Shirouzu T."/>
            <person name="Yoshinaga Y."/>
            <person name="Martin F.M."/>
            <person name="Grigoriev I.V."/>
            <person name="Hibbett D.S."/>
        </authorList>
    </citation>
    <scope>NUCLEOTIDE SEQUENCE [LARGE SCALE GENOMIC DNA]</scope>
    <source>
        <strain evidence="3 4">HHB12029</strain>
    </source>
</reference>
<dbReference type="InterPro" id="IPR040079">
    <property type="entry name" value="Glutathione_S-Trfase"/>
</dbReference>
<dbReference type="GO" id="GO:0006749">
    <property type="term" value="P:glutathione metabolic process"/>
    <property type="evidence" value="ECO:0007669"/>
    <property type="project" value="TreeGrafter"/>
</dbReference>
<dbReference type="PROSITE" id="PS50405">
    <property type="entry name" value="GST_CTER"/>
    <property type="match status" value="1"/>
</dbReference>
<dbReference type="InterPro" id="IPR004046">
    <property type="entry name" value="GST_C"/>
</dbReference>
<dbReference type="EMBL" id="KV426415">
    <property type="protein sequence ID" value="KZV81125.1"/>
    <property type="molecule type" value="Genomic_DNA"/>
</dbReference>
<evidence type="ECO:0000313" key="4">
    <source>
        <dbReference type="Proteomes" id="UP000077266"/>
    </source>
</evidence>
<proteinExistence type="predicted"/>
<evidence type="ECO:0000259" key="1">
    <source>
        <dbReference type="PROSITE" id="PS50404"/>
    </source>
</evidence>
<name>A0A165BRP3_EXIGL</name>
<dbReference type="STRING" id="1314781.A0A165BRP3"/>
<dbReference type="InParanoid" id="A0A165BRP3"/>
<accession>A0A165BRP3</accession>
<dbReference type="InterPro" id="IPR010987">
    <property type="entry name" value="Glutathione-S-Trfase_C-like"/>
</dbReference>
<gene>
    <name evidence="3" type="ORF">EXIGLDRAFT_755777</name>
</gene>
<dbReference type="GO" id="GO:0004364">
    <property type="term" value="F:glutathione transferase activity"/>
    <property type="evidence" value="ECO:0007669"/>
    <property type="project" value="TreeGrafter"/>
</dbReference>
<dbReference type="Gene3D" id="1.20.1050.10">
    <property type="match status" value="1"/>
</dbReference>
<evidence type="ECO:0000313" key="3">
    <source>
        <dbReference type="EMBL" id="KZV81125.1"/>
    </source>
</evidence>
<sequence length="236" mass="27075">MSSPSYEVHYFPSPGRADLQRMMLDVTGAQYKNVFLYYMTTWPEVKETMPFGMVPKLVVLESDGSRKVRHYELVECVAIETYLAEVLDLVPGTGTAFDRAEALSVLSSLSELEDKLRPSLWLPTLEARKTGHTTYCTETVPKYLKYHERFVSGDWYFGDKMTVADLKLYQLYLWYEDMYATVGQNPFKVLAADFPKLNKIVTALDKGKAGTYARSRREFGALIWSAEQWISVPQRT</sequence>
<dbReference type="PANTHER" id="PTHR11571:SF150">
    <property type="entry name" value="GLUTATHIONE S-TRANSFERASE"/>
    <property type="match status" value="1"/>
</dbReference>
<dbReference type="AlphaFoldDB" id="A0A165BRP3"/>